<dbReference type="SUPFAM" id="SSF56235">
    <property type="entry name" value="N-terminal nucleophile aminohydrolases (Ntn hydrolases)"/>
    <property type="match status" value="1"/>
</dbReference>
<dbReference type="InterPro" id="IPR033738">
    <property type="entry name" value="AsnB_N"/>
</dbReference>
<reference evidence="9 10" key="1">
    <citation type="submission" date="2018-08" db="EMBL/GenBank/DDBJ databases">
        <title>Recombination of ecologically and evolutionarily significant loci maintains genetic cohesion in the Pseudomonas syringae species complex.</title>
        <authorList>
            <person name="Dillon M."/>
            <person name="Thakur S."/>
            <person name="Almeida R.N.D."/>
            <person name="Weir B.S."/>
            <person name="Guttman D.S."/>
        </authorList>
    </citation>
    <scope>NUCLEOTIDE SEQUENCE [LARGE SCALE GENOMIC DNA]</scope>
    <source>
        <strain evidence="9 10">ICMP 4525</strain>
    </source>
</reference>
<dbReference type="InterPro" id="IPR014729">
    <property type="entry name" value="Rossmann-like_a/b/a_fold"/>
</dbReference>
<gene>
    <name evidence="9" type="ORF">ALP03_00500</name>
</gene>
<evidence type="ECO:0000256" key="6">
    <source>
        <dbReference type="ARBA" id="ARBA00022962"/>
    </source>
</evidence>
<dbReference type="CDD" id="cd01991">
    <property type="entry name" value="Asn_synthase_B_C"/>
    <property type="match status" value="1"/>
</dbReference>
<evidence type="ECO:0000256" key="8">
    <source>
        <dbReference type="PIRSR" id="PIRSR001589-3"/>
    </source>
</evidence>
<dbReference type="InterPro" id="IPR006426">
    <property type="entry name" value="Asn_synth_AEB"/>
</dbReference>
<dbReference type="GO" id="GO:0005524">
    <property type="term" value="F:ATP binding"/>
    <property type="evidence" value="ECO:0007669"/>
    <property type="project" value="UniProtKB-KW"/>
</dbReference>
<dbReference type="InterPro" id="IPR051786">
    <property type="entry name" value="ASN_synthetase/amidase"/>
</dbReference>
<dbReference type="Gene3D" id="3.60.20.10">
    <property type="entry name" value="Glutamine Phosphoribosylpyrophosphate, subunit 1, domain 1"/>
    <property type="match status" value="1"/>
</dbReference>
<name>A0A0Q0H3P9_PSEAJ</name>
<comment type="similarity">
    <text evidence="2">Belongs to the asparagine synthetase family.</text>
</comment>
<dbReference type="SUPFAM" id="SSF52402">
    <property type="entry name" value="Adenine nucleotide alpha hydrolases-like"/>
    <property type="match status" value="1"/>
</dbReference>
<evidence type="ECO:0000256" key="7">
    <source>
        <dbReference type="ARBA" id="ARBA00048741"/>
    </source>
</evidence>
<comment type="catalytic activity">
    <reaction evidence="7">
        <text>L-aspartate + L-glutamine + ATP + H2O = L-asparagine + L-glutamate + AMP + diphosphate + H(+)</text>
        <dbReference type="Rhea" id="RHEA:12228"/>
        <dbReference type="ChEBI" id="CHEBI:15377"/>
        <dbReference type="ChEBI" id="CHEBI:15378"/>
        <dbReference type="ChEBI" id="CHEBI:29985"/>
        <dbReference type="ChEBI" id="CHEBI:29991"/>
        <dbReference type="ChEBI" id="CHEBI:30616"/>
        <dbReference type="ChEBI" id="CHEBI:33019"/>
        <dbReference type="ChEBI" id="CHEBI:58048"/>
        <dbReference type="ChEBI" id="CHEBI:58359"/>
        <dbReference type="ChEBI" id="CHEBI:456215"/>
        <dbReference type="EC" id="6.3.5.4"/>
    </reaction>
</comment>
<keyword evidence="4" id="KW-0547">Nucleotide-binding</keyword>
<dbReference type="GO" id="GO:0005829">
    <property type="term" value="C:cytosol"/>
    <property type="evidence" value="ECO:0007669"/>
    <property type="project" value="TreeGrafter"/>
</dbReference>
<dbReference type="AlphaFoldDB" id="A0A0Q0H3P9"/>
<evidence type="ECO:0000256" key="1">
    <source>
        <dbReference type="ARBA" id="ARBA00005187"/>
    </source>
</evidence>
<dbReference type="Pfam" id="PF00733">
    <property type="entry name" value="Asn_synthase"/>
    <property type="match status" value="1"/>
</dbReference>
<evidence type="ECO:0000256" key="4">
    <source>
        <dbReference type="ARBA" id="ARBA00022741"/>
    </source>
</evidence>
<accession>A0A0Q0H3P9</accession>
<dbReference type="GeneID" id="61868855"/>
<organism evidence="9 10">
    <name type="scientific">Pseudomonas amygdali pv. tabaci</name>
    <name type="common">Pseudomonas syringae pv. tabaci</name>
    <dbReference type="NCBI Taxonomy" id="322"/>
    <lineage>
        <taxon>Bacteria</taxon>
        <taxon>Pseudomonadati</taxon>
        <taxon>Pseudomonadota</taxon>
        <taxon>Gammaproteobacteria</taxon>
        <taxon>Pseudomonadales</taxon>
        <taxon>Pseudomonadaceae</taxon>
        <taxon>Pseudomonas</taxon>
        <taxon>Pseudomonas amygdali</taxon>
    </lineage>
</organism>
<dbReference type="Gene3D" id="3.40.50.620">
    <property type="entry name" value="HUPs"/>
    <property type="match status" value="1"/>
</dbReference>
<dbReference type="InterPro" id="IPR029055">
    <property type="entry name" value="Ntn_hydrolases_N"/>
</dbReference>
<comment type="pathway">
    <text evidence="1">Amino-acid biosynthesis; L-asparagine biosynthesis; L-asparagine from L-aspartate (L-Gln route): step 1/1.</text>
</comment>
<dbReference type="Proteomes" id="UP000271531">
    <property type="component" value="Unassembled WGS sequence"/>
</dbReference>
<dbReference type="InterPro" id="IPR001962">
    <property type="entry name" value="Asn_synthase"/>
</dbReference>
<dbReference type="EMBL" id="RBVA01000318">
    <property type="protein sequence ID" value="RMW05417.1"/>
    <property type="molecule type" value="Genomic_DNA"/>
</dbReference>
<dbReference type="PROSITE" id="PS51278">
    <property type="entry name" value="GATASE_TYPE_2"/>
    <property type="match status" value="1"/>
</dbReference>
<protein>
    <recommendedName>
        <fullName evidence="3">asparagine synthase (glutamine-hydrolyzing)</fullName>
        <ecNumber evidence="3">6.3.5.4</ecNumber>
    </recommendedName>
</protein>
<keyword evidence="5" id="KW-0067">ATP-binding</keyword>
<dbReference type="InterPro" id="IPR017932">
    <property type="entry name" value="GATase_2_dom"/>
</dbReference>
<dbReference type="Pfam" id="PF13537">
    <property type="entry name" value="GATase_7"/>
    <property type="match status" value="1"/>
</dbReference>
<dbReference type="PIRSF" id="PIRSF001589">
    <property type="entry name" value="Asn_synthetase_glu-h"/>
    <property type="match status" value="1"/>
</dbReference>
<evidence type="ECO:0000256" key="2">
    <source>
        <dbReference type="ARBA" id="ARBA00005752"/>
    </source>
</evidence>
<evidence type="ECO:0000256" key="3">
    <source>
        <dbReference type="ARBA" id="ARBA00012737"/>
    </source>
</evidence>
<proteinExistence type="inferred from homology"/>
<evidence type="ECO:0000256" key="5">
    <source>
        <dbReference type="ARBA" id="ARBA00022840"/>
    </source>
</evidence>
<dbReference type="PANTHER" id="PTHR43284">
    <property type="entry name" value="ASPARAGINE SYNTHETASE (GLUTAMINE-HYDROLYZING)"/>
    <property type="match status" value="1"/>
</dbReference>
<keyword evidence="6" id="KW-0315">Glutamine amidotransferase</keyword>
<evidence type="ECO:0000313" key="9">
    <source>
        <dbReference type="EMBL" id="RMW05417.1"/>
    </source>
</evidence>
<comment type="caution">
    <text evidence="9">The sequence shown here is derived from an EMBL/GenBank/DDBJ whole genome shotgun (WGS) entry which is preliminary data.</text>
</comment>
<dbReference type="NCBIfam" id="TIGR01536">
    <property type="entry name" value="asn_synth_AEB"/>
    <property type="match status" value="1"/>
</dbReference>
<dbReference type="EC" id="6.3.5.4" evidence="3"/>
<dbReference type="CDD" id="cd00712">
    <property type="entry name" value="AsnB"/>
    <property type="match status" value="1"/>
</dbReference>
<dbReference type="GO" id="GO:0004066">
    <property type="term" value="F:asparagine synthase (glutamine-hydrolyzing) activity"/>
    <property type="evidence" value="ECO:0007669"/>
    <property type="project" value="UniProtKB-EC"/>
</dbReference>
<feature type="site" description="Important for beta-aspartyl-AMP intermediate formation" evidence="8">
    <location>
        <position position="387"/>
    </location>
</feature>
<dbReference type="RefSeq" id="WP_005771904.1">
    <property type="nucleotide sequence ID" value="NZ_AP024464.1"/>
</dbReference>
<sequence length="621" mass="68865">MSGMAGWVDLRHGVGQQANLPHSKVTKVILDMIAAMAGRGPDGQAVWLGPDLALGHCSTVASRYDFNEQPWIGEIRGATVAIMYTGQIYNMWQLQQELASFGPAPDRWSYAEIIRRAYGRWGTGFVQHLEGMFAIALWDGQKRELLLARDRLGLQPLYYTLTDGGIIFASVPTAIQAHPQFTAKLDRSALAIVLQPRMAMPGETPLKGLHELPPANVLSFSKRGHTQVRYWQLESAPHTDNFEQTSDHVRALLEGVVARQFEDQVPSAAMLSGGIDSTSVAALVMKQLATRGAGPALDTFCLKFDTDEDAFTSSELRPDIDAPFAALAAEYMGTRHTTLSATMQDLLNVIPATRTARGLPGWGQFDASMYLLFERMRDNFSVALTGEAADEIFGGYPYYFKPDLLARAQFPWLGDGPKLADYLSPALITAQQVAEDERARYDYWLSQVPRLPGESGEAARMREVLFLGMSGPLSVILDRKERMSMSQGLEVRVPFCDPELIQYVWNVPWEMKSRGGVKGLLKSAMRDILPPTTLSRKKSAYPHIQDTEYDRVLISEARWIATDPKSPIGWMFDTPRLSALIDQIAANQLNASMLPGGASPAHLLIQLVEMHRWIVDNRVAV</sequence>
<dbReference type="PANTHER" id="PTHR43284:SF1">
    <property type="entry name" value="ASPARAGINE SYNTHETASE"/>
    <property type="match status" value="1"/>
</dbReference>
<evidence type="ECO:0000313" key="10">
    <source>
        <dbReference type="Proteomes" id="UP000271531"/>
    </source>
</evidence>
<dbReference type="GO" id="GO:0006529">
    <property type="term" value="P:asparagine biosynthetic process"/>
    <property type="evidence" value="ECO:0007669"/>
    <property type="project" value="InterPro"/>
</dbReference>